<keyword evidence="3" id="KW-1185">Reference proteome</keyword>
<feature type="region of interest" description="Disordered" evidence="1">
    <location>
        <begin position="139"/>
        <end position="161"/>
    </location>
</feature>
<accession>A0A6G0TXC4</accession>
<dbReference type="AlphaFoldDB" id="A0A6G0TXC4"/>
<proteinExistence type="predicted"/>
<comment type="caution">
    <text evidence="2">The sequence shown here is derived from an EMBL/GenBank/DDBJ whole genome shotgun (WGS) entry which is preliminary data.</text>
</comment>
<name>A0A6G0TXC4_APHGL</name>
<dbReference type="Proteomes" id="UP000475862">
    <property type="component" value="Unassembled WGS sequence"/>
</dbReference>
<feature type="compositionally biased region" description="Basic residues" evidence="1">
    <location>
        <begin position="143"/>
        <end position="154"/>
    </location>
</feature>
<evidence type="ECO:0000313" key="2">
    <source>
        <dbReference type="EMBL" id="KAE9540087.1"/>
    </source>
</evidence>
<evidence type="ECO:0000256" key="1">
    <source>
        <dbReference type="SAM" id="MobiDB-lite"/>
    </source>
</evidence>
<reference evidence="2 3" key="1">
    <citation type="submission" date="2019-08" db="EMBL/GenBank/DDBJ databases">
        <title>The genome of the soybean aphid Biotype 1, its phylome, world population structure and adaptation to the North American continent.</title>
        <authorList>
            <person name="Giordano R."/>
            <person name="Donthu R.K."/>
            <person name="Hernandez A.G."/>
            <person name="Wright C.L."/>
            <person name="Zimin A.V."/>
        </authorList>
    </citation>
    <scope>NUCLEOTIDE SEQUENCE [LARGE SCALE GENOMIC DNA]</scope>
    <source>
        <tissue evidence="2">Whole aphids</tissue>
    </source>
</reference>
<gene>
    <name evidence="2" type="ORF">AGLY_005339</name>
</gene>
<protein>
    <submittedName>
        <fullName evidence="2">Uncharacterized protein</fullName>
    </submittedName>
</protein>
<organism evidence="2 3">
    <name type="scientific">Aphis glycines</name>
    <name type="common">Soybean aphid</name>
    <dbReference type="NCBI Taxonomy" id="307491"/>
    <lineage>
        <taxon>Eukaryota</taxon>
        <taxon>Metazoa</taxon>
        <taxon>Ecdysozoa</taxon>
        <taxon>Arthropoda</taxon>
        <taxon>Hexapoda</taxon>
        <taxon>Insecta</taxon>
        <taxon>Pterygota</taxon>
        <taxon>Neoptera</taxon>
        <taxon>Paraneoptera</taxon>
        <taxon>Hemiptera</taxon>
        <taxon>Sternorrhyncha</taxon>
        <taxon>Aphidomorpha</taxon>
        <taxon>Aphidoidea</taxon>
        <taxon>Aphididae</taxon>
        <taxon>Aphidini</taxon>
        <taxon>Aphis</taxon>
        <taxon>Aphis</taxon>
    </lineage>
</organism>
<sequence length="205" mass="22541">MIIIVGSSQHTMELVSNNKIIPDSIQIQNKTLLNLPVSQIPADCLLTFKRTLTVSIPSEDKLETICSISTSLGNKYLLLNCLDIKPCSSCFSSCFPSTITAPSDVLTYVADLREGEVRVDVKLDKSSLCNPRPKCWSNNRLGNRSRSKSSHQSRKNNGIDVPNSYQVMSHIATNILDASRPILKGFCGFLSYVPHGVTELEATPL</sequence>
<dbReference type="EMBL" id="VYZN01000014">
    <property type="protein sequence ID" value="KAE9540087.1"/>
    <property type="molecule type" value="Genomic_DNA"/>
</dbReference>
<evidence type="ECO:0000313" key="3">
    <source>
        <dbReference type="Proteomes" id="UP000475862"/>
    </source>
</evidence>